<feature type="non-terminal residue" evidence="1">
    <location>
        <position position="1"/>
    </location>
</feature>
<organism evidence="1 2">
    <name type="scientific">Xenoophorus captivus</name>
    <dbReference type="NCBI Taxonomy" id="1517983"/>
    <lineage>
        <taxon>Eukaryota</taxon>
        <taxon>Metazoa</taxon>
        <taxon>Chordata</taxon>
        <taxon>Craniata</taxon>
        <taxon>Vertebrata</taxon>
        <taxon>Euteleostomi</taxon>
        <taxon>Actinopterygii</taxon>
        <taxon>Neopterygii</taxon>
        <taxon>Teleostei</taxon>
        <taxon>Neoteleostei</taxon>
        <taxon>Acanthomorphata</taxon>
        <taxon>Ovalentaria</taxon>
        <taxon>Atherinomorphae</taxon>
        <taxon>Cyprinodontiformes</taxon>
        <taxon>Goodeidae</taxon>
        <taxon>Xenoophorus</taxon>
    </lineage>
</organism>
<name>A0ABV0RI37_9TELE</name>
<reference evidence="1 2" key="1">
    <citation type="submission" date="2021-06" db="EMBL/GenBank/DDBJ databases">
        <authorList>
            <person name="Palmer J.M."/>
        </authorList>
    </citation>
    <scope>NUCLEOTIDE SEQUENCE [LARGE SCALE GENOMIC DNA]</scope>
    <source>
        <strain evidence="1 2">XC_2019</strain>
        <tissue evidence="1">Muscle</tissue>
    </source>
</reference>
<evidence type="ECO:0000313" key="1">
    <source>
        <dbReference type="EMBL" id="MEQ2207755.1"/>
    </source>
</evidence>
<comment type="caution">
    <text evidence="1">The sequence shown here is derived from an EMBL/GenBank/DDBJ whole genome shotgun (WGS) entry which is preliminary data.</text>
</comment>
<keyword evidence="2" id="KW-1185">Reference proteome</keyword>
<dbReference type="EMBL" id="JAHRIN010045791">
    <property type="protein sequence ID" value="MEQ2207755.1"/>
    <property type="molecule type" value="Genomic_DNA"/>
</dbReference>
<sequence>SHAIFRICRMPSCATPQPTLTFWRQSGSTGHSRRRMPGLYSLARRDRLLVGFGDFKYETLESLYESVDPKKIR</sequence>
<gene>
    <name evidence="1" type="ORF">XENOCAPTIV_018058</name>
</gene>
<proteinExistence type="predicted"/>
<accession>A0ABV0RI37</accession>
<protein>
    <submittedName>
        <fullName evidence="1">Uncharacterized protein</fullName>
    </submittedName>
</protein>
<evidence type="ECO:0000313" key="2">
    <source>
        <dbReference type="Proteomes" id="UP001434883"/>
    </source>
</evidence>
<dbReference type="Proteomes" id="UP001434883">
    <property type="component" value="Unassembled WGS sequence"/>
</dbReference>